<name>A0ACB8R8Z8_9AGAM</name>
<dbReference type="EMBL" id="MU276202">
    <property type="protein sequence ID" value="KAI0040367.1"/>
    <property type="molecule type" value="Genomic_DNA"/>
</dbReference>
<dbReference type="Proteomes" id="UP000814033">
    <property type="component" value="Unassembled WGS sequence"/>
</dbReference>
<protein>
    <submittedName>
        <fullName evidence="1">Glycoside hydrolase family 92 protein</fullName>
    </submittedName>
</protein>
<keyword evidence="2" id="KW-1185">Reference proteome</keyword>
<accession>A0ACB8R8Z8</accession>
<organism evidence="1 2">
    <name type="scientific">Auriscalpium vulgare</name>
    <dbReference type="NCBI Taxonomy" id="40419"/>
    <lineage>
        <taxon>Eukaryota</taxon>
        <taxon>Fungi</taxon>
        <taxon>Dikarya</taxon>
        <taxon>Basidiomycota</taxon>
        <taxon>Agaricomycotina</taxon>
        <taxon>Agaricomycetes</taxon>
        <taxon>Russulales</taxon>
        <taxon>Auriscalpiaceae</taxon>
        <taxon>Auriscalpium</taxon>
    </lineage>
</organism>
<keyword evidence="1" id="KW-0378">Hydrolase</keyword>
<reference evidence="1" key="1">
    <citation type="submission" date="2021-02" db="EMBL/GenBank/DDBJ databases">
        <authorList>
            <consortium name="DOE Joint Genome Institute"/>
            <person name="Ahrendt S."/>
            <person name="Looney B.P."/>
            <person name="Miyauchi S."/>
            <person name="Morin E."/>
            <person name="Drula E."/>
            <person name="Courty P.E."/>
            <person name="Chicoki N."/>
            <person name="Fauchery L."/>
            <person name="Kohler A."/>
            <person name="Kuo A."/>
            <person name="Labutti K."/>
            <person name="Pangilinan J."/>
            <person name="Lipzen A."/>
            <person name="Riley R."/>
            <person name="Andreopoulos W."/>
            <person name="He G."/>
            <person name="Johnson J."/>
            <person name="Barry K.W."/>
            <person name="Grigoriev I.V."/>
            <person name="Nagy L."/>
            <person name="Hibbett D."/>
            <person name="Henrissat B."/>
            <person name="Matheny P.B."/>
            <person name="Labbe J."/>
            <person name="Martin F."/>
        </authorList>
    </citation>
    <scope>NUCLEOTIDE SEQUENCE</scope>
    <source>
        <strain evidence="1">FP105234-sp</strain>
    </source>
</reference>
<evidence type="ECO:0000313" key="2">
    <source>
        <dbReference type="Proteomes" id="UP000814033"/>
    </source>
</evidence>
<comment type="caution">
    <text evidence="1">The sequence shown here is derived from an EMBL/GenBank/DDBJ whole genome shotgun (WGS) entry which is preliminary data.</text>
</comment>
<gene>
    <name evidence="1" type="ORF">FA95DRAFT_1585052</name>
</gene>
<sequence>MLDILVPTTPRLADMRFYSLVTLTCIVPAFAQTSGAVGEATSDPASFVNLFVGTTNGGHVFPGATLPHGMVKVGMDTDSPGNHAGYDANGTFRVLGFSQLHDDGTGGGVPLSHFKIFPSANCTSFEGCATSLDARKVLRKILPNGNPDDFASPGYFSTNLSTGVRVELTATRRTSLQRHTFPPRSDGLIPRINVDISNDGQQSSTVPTMVVDPTSGRVTGGGQFQASFGPGRYSIFTCVDFRGVVPAEYGSWLGNTPVRNITNAKQMYRGFGSQLGALLAFQPTGPSQPTVILVRTGVSYISTAQACNNAESEIPTFDFSGVSAAARASWNDVLGNIEVTIGTGSDQEDTRVLLYSSLYRTHLSPADYTGENPNWKSTEPYYDSFYCNWDTYRTLYPLMSLHDPERFALIVRGMLNIQQHEGWLPECRGATQQQFIQGGSNGDPIVSEFFVKFATHASKLNVSSAALYSALLADAENLPPDWDLQGRETDAWKKFNYIPQDLVEPGGTPSKVVSRSLEYAFDDFTISQVAKLLNKTSDAAKYSGRAGNFVNNWNPNTTVPGGPTTVKGMMQSGLIRSMQPRLVSGDFNFTDPRHCSVNDPTHATCFLDGSPLLYVPQDTAKLVELQGGTANFIDRLDFIIDNGYFDVTDEPGQQIPFMYHYANRPGLSTQRSRQTIAQFFNTTTAGLPGNDARTGAMGSYAFFYLAGLYPLPATRQLLLSSPFFPSISFTNPVFNTTTTFQAKNFGGNPPGGTGGSVFVKSVTIDGVPWKSTCFVEWDVFETGATVELELTTDITVPCGSTNDALPPSLSTGGYD</sequence>
<proteinExistence type="predicted"/>
<reference evidence="1" key="2">
    <citation type="journal article" date="2022" name="New Phytol.">
        <title>Evolutionary transition to the ectomycorrhizal habit in the genomes of a hyperdiverse lineage of mushroom-forming fungi.</title>
        <authorList>
            <person name="Looney B."/>
            <person name="Miyauchi S."/>
            <person name="Morin E."/>
            <person name="Drula E."/>
            <person name="Courty P.E."/>
            <person name="Kohler A."/>
            <person name="Kuo A."/>
            <person name="LaButti K."/>
            <person name="Pangilinan J."/>
            <person name="Lipzen A."/>
            <person name="Riley R."/>
            <person name="Andreopoulos W."/>
            <person name="He G."/>
            <person name="Johnson J."/>
            <person name="Nolan M."/>
            <person name="Tritt A."/>
            <person name="Barry K.W."/>
            <person name="Grigoriev I.V."/>
            <person name="Nagy L.G."/>
            <person name="Hibbett D."/>
            <person name="Henrissat B."/>
            <person name="Matheny P.B."/>
            <person name="Labbe J."/>
            <person name="Martin F.M."/>
        </authorList>
    </citation>
    <scope>NUCLEOTIDE SEQUENCE</scope>
    <source>
        <strain evidence="1">FP105234-sp</strain>
    </source>
</reference>
<evidence type="ECO:0000313" key="1">
    <source>
        <dbReference type="EMBL" id="KAI0040367.1"/>
    </source>
</evidence>